<dbReference type="SUPFAM" id="SSF55931">
    <property type="entry name" value="Glutamine synthetase/guanido kinase"/>
    <property type="match status" value="1"/>
</dbReference>
<dbReference type="PANTHER" id="PTHR43407:SF1">
    <property type="entry name" value="LENGSIN"/>
    <property type="match status" value="1"/>
</dbReference>
<dbReference type="GO" id="GO:0005524">
    <property type="term" value="F:ATP binding"/>
    <property type="evidence" value="ECO:0007669"/>
    <property type="project" value="UniProtKB-KW"/>
</dbReference>
<dbReference type="InterPro" id="IPR008147">
    <property type="entry name" value="Gln_synt_N"/>
</dbReference>
<feature type="binding site" evidence="5">
    <location>
        <position position="354"/>
    </location>
    <ligand>
        <name>L-glutamate</name>
        <dbReference type="ChEBI" id="CHEBI:29985"/>
    </ligand>
</feature>
<keyword evidence="4 6" id="KW-0067">ATP-binding</keyword>
<dbReference type="Pfam" id="PF03951">
    <property type="entry name" value="Gln-synt_N"/>
    <property type="match status" value="1"/>
</dbReference>
<evidence type="ECO:0000256" key="6">
    <source>
        <dbReference type="PIRSR" id="PIRSR604809-2"/>
    </source>
</evidence>
<dbReference type="AlphaFoldDB" id="C5CFT6"/>
<dbReference type="OrthoDB" id="9807095at2"/>
<evidence type="ECO:0000256" key="10">
    <source>
        <dbReference type="RuleBase" id="RU000384"/>
    </source>
</evidence>
<name>C5CFT6_KOSOT</name>
<dbReference type="eggNOG" id="COG0174">
    <property type="taxonomic scope" value="Bacteria"/>
</dbReference>
<accession>C5CFT6</accession>
<feature type="binding site" evidence="5">
    <location>
        <position position="315"/>
    </location>
    <ligand>
        <name>L-glutamate</name>
        <dbReference type="ChEBI" id="CHEBI:29985"/>
    </ligand>
</feature>
<dbReference type="STRING" id="521045.Kole_1744"/>
<dbReference type="Gene3D" id="3.10.20.70">
    <property type="entry name" value="Glutamine synthetase, N-terminal domain"/>
    <property type="match status" value="1"/>
</dbReference>
<evidence type="ECO:0000256" key="2">
    <source>
        <dbReference type="ARBA" id="ARBA00022598"/>
    </source>
</evidence>
<dbReference type="EMBL" id="CP001634">
    <property type="protein sequence ID" value="ACR80430.1"/>
    <property type="molecule type" value="Genomic_DNA"/>
</dbReference>
<protein>
    <submittedName>
        <fullName evidence="13">Glutamine synthetase, type I</fullName>
    </submittedName>
</protein>
<feature type="modified residue" description="O-AMP-tyrosine" evidence="8">
    <location>
        <position position="396"/>
    </location>
</feature>
<keyword evidence="2" id="KW-0436">Ligase</keyword>
<dbReference type="RefSeq" id="WP_015869074.1">
    <property type="nucleotide sequence ID" value="NC_012785.1"/>
</dbReference>
<evidence type="ECO:0000313" key="14">
    <source>
        <dbReference type="Proteomes" id="UP000002382"/>
    </source>
</evidence>
<feature type="domain" description="GS beta-grasp" evidence="11">
    <location>
        <begin position="10"/>
        <end position="94"/>
    </location>
</feature>
<feature type="domain" description="GS catalytic" evidence="12">
    <location>
        <begin position="101"/>
        <end position="465"/>
    </location>
</feature>
<feature type="binding site" evidence="7">
    <location>
        <position position="260"/>
    </location>
    <ligand>
        <name>Mg(2+)</name>
        <dbReference type="ChEBI" id="CHEBI:18420"/>
        <label>1</label>
    </ligand>
</feature>
<evidence type="ECO:0000256" key="9">
    <source>
        <dbReference type="PROSITE-ProRule" id="PRU01330"/>
    </source>
</evidence>
<feature type="binding site" evidence="7">
    <location>
        <position position="211"/>
    </location>
    <ligand>
        <name>Mg(2+)</name>
        <dbReference type="ChEBI" id="CHEBI:18420"/>
        <label>1</label>
    </ligand>
</feature>
<dbReference type="NCBIfam" id="TIGR00653">
    <property type="entry name" value="GlnA"/>
    <property type="match status" value="1"/>
</dbReference>
<reference evidence="13 14" key="1">
    <citation type="submission" date="2009-06" db="EMBL/GenBank/DDBJ databases">
        <title>Complete sequence of Thermotogales bacterium TBF 19.5.1.</title>
        <authorList>
            <consortium name="US DOE Joint Genome Institute"/>
            <person name="Lucas S."/>
            <person name="Copeland A."/>
            <person name="Lapidus A."/>
            <person name="Glavina del Rio T."/>
            <person name="Tice H."/>
            <person name="Bruce D."/>
            <person name="Goodwin L."/>
            <person name="Pitluck S."/>
            <person name="Chertkov O."/>
            <person name="Brettin T."/>
            <person name="Detter J.C."/>
            <person name="Han C."/>
            <person name="Schmutz J."/>
            <person name="Larimer F."/>
            <person name="Land M."/>
            <person name="Hauser L."/>
            <person name="Kyrpides N."/>
            <person name="Ovchinnikova G."/>
            <person name="Noll K."/>
        </authorList>
    </citation>
    <scope>NUCLEOTIDE SEQUENCE [LARGE SCALE GENOMIC DNA]</scope>
    <source>
        <strain evidence="14">ATCC BAA-1733 / DSM 21960 / TBF 19.5.1</strain>
    </source>
</reference>
<gene>
    <name evidence="13" type="ordered locus">Kole_1744</name>
</gene>
<keyword evidence="14" id="KW-1185">Reference proteome</keyword>
<evidence type="ECO:0000259" key="12">
    <source>
        <dbReference type="PROSITE" id="PS51987"/>
    </source>
</evidence>
<feature type="binding site" evidence="7">
    <location>
        <position position="352"/>
    </location>
    <ligand>
        <name>Mg(2+)</name>
        <dbReference type="ChEBI" id="CHEBI:18420"/>
        <label>1</label>
    </ligand>
</feature>
<feature type="binding site" evidence="6">
    <location>
        <position position="333"/>
    </location>
    <ligand>
        <name>ATP</name>
        <dbReference type="ChEBI" id="CHEBI:30616"/>
    </ligand>
</feature>
<reference evidence="13 14" key="2">
    <citation type="journal article" date="2011" name="J. Bacteriol.">
        <title>Genome Sequence of Kosmotoga olearia Strain TBF 19.5.1, a Thermophilic Bacterium with a Wide Growth Temperature Range, Isolated from the Troll B Oil Platform in the North Sea.</title>
        <authorList>
            <person name="Swithers K.S."/>
            <person name="Dipippo J.L."/>
            <person name="Bruce D.C."/>
            <person name="Detter C."/>
            <person name="Tapia R."/>
            <person name="Han S."/>
            <person name="Goodwin L.A."/>
            <person name="Han J."/>
            <person name="Woyke T."/>
            <person name="Pitluck S."/>
            <person name="Pennacchio L."/>
            <person name="Nolan M."/>
            <person name="Mikhailova N."/>
            <person name="Land M.L."/>
            <person name="Nesbo C.L."/>
            <person name="Gogarten J.P."/>
            <person name="Noll K.M."/>
        </authorList>
    </citation>
    <scope>NUCLEOTIDE SEQUENCE [LARGE SCALE GENOMIC DNA]</scope>
    <source>
        <strain evidence="14">ATCC BAA-1733 / DSM 21960 / TBF 19.5.1</strain>
    </source>
</reference>
<keyword evidence="3 6" id="KW-0547">Nucleotide-binding</keyword>
<keyword evidence="7" id="KW-0460">Magnesium</keyword>
<feature type="binding site" evidence="6">
    <location>
        <begin position="214"/>
        <end position="216"/>
    </location>
    <ligand>
        <name>ATP</name>
        <dbReference type="ChEBI" id="CHEBI:30616"/>
    </ligand>
</feature>
<comment type="cofactor">
    <cofactor evidence="7">
        <name>Mg(2+)</name>
        <dbReference type="ChEBI" id="CHEBI:18420"/>
    </cofactor>
    <text evidence="7">Binds 2 Mg(2+) ions per subunit.</text>
</comment>
<proteinExistence type="inferred from homology"/>
<dbReference type="GO" id="GO:0016020">
    <property type="term" value="C:membrane"/>
    <property type="evidence" value="ECO:0007669"/>
    <property type="project" value="TreeGrafter"/>
</dbReference>
<dbReference type="GO" id="GO:0004356">
    <property type="term" value="F:glutamine synthetase activity"/>
    <property type="evidence" value="ECO:0007669"/>
    <property type="project" value="InterPro"/>
</dbReference>
<dbReference type="PROSITE" id="PS51987">
    <property type="entry name" value="GS_CATALYTIC"/>
    <property type="match status" value="1"/>
</dbReference>
<dbReference type="InterPro" id="IPR014746">
    <property type="entry name" value="Gln_synth/guanido_kin_cat_dom"/>
</dbReference>
<evidence type="ECO:0000256" key="3">
    <source>
        <dbReference type="ARBA" id="ARBA00022741"/>
    </source>
</evidence>
<evidence type="ECO:0000313" key="13">
    <source>
        <dbReference type="EMBL" id="ACR80430.1"/>
    </source>
</evidence>
<evidence type="ECO:0000256" key="7">
    <source>
        <dbReference type="PIRSR" id="PIRSR604809-3"/>
    </source>
</evidence>
<dbReference type="PROSITE" id="PS51986">
    <property type="entry name" value="GS_BETA_GRASP"/>
    <property type="match status" value="1"/>
</dbReference>
<comment type="similarity">
    <text evidence="1 9 10">Belongs to the glutamine synthetase family.</text>
</comment>
<evidence type="ECO:0000256" key="4">
    <source>
        <dbReference type="ARBA" id="ARBA00022840"/>
    </source>
</evidence>
<evidence type="ECO:0000256" key="8">
    <source>
        <dbReference type="PIRSR" id="PIRSR604809-50"/>
    </source>
</evidence>
<feature type="binding site" evidence="5">
    <location>
        <position position="333"/>
    </location>
    <ligand>
        <name>L-glutamate</name>
        <dbReference type="ChEBI" id="CHEBI:29985"/>
    </ligand>
</feature>
<dbReference type="SUPFAM" id="SSF54368">
    <property type="entry name" value="Glutamine synthetase, N-terminal domain"/>
    <property type="match status" value="1"/>
</dbReference>
<dbReference type="InterPro" id="IPR036651">
    <property type="entry name" value="Gln_synt_N_sf"/>
</dbReference>
<sequence>MKDSLRKYVGNIDFIDLKVIDIIGRVRHVILPGDRLTDELFEEGVGFDASNFGYSSIENSDMIMLPDPDTAFEDPFFERKTLSFFCDVLRTEDRKPFEHYPRNVLRATLEKLKSIGAADAMLGPELEFHIFEGMSYRVSENQAYFKVDVAEGFWNSGEFSNANVVERKMGYHRCPPADAMANFRNEAVMIMNSIGIPVKYHHHEVSSAQHEIEFRFQNALNSADSIILARYILQNLASRYNLKVTFMPKPLFEEAGNGMHIHQYLVDGTGKNLFAGDIYCGLGEMALQYTSGILKHSLTGALLAFTNPSTNSYRRLVPGFEAPICAVFAKGNRSAAVRIPGYVKDKHKARIEFRTIDASCNPYYGIAAMLLAGVDGVKQKLDHKELGFGPIETNIYNMNDEYRNKIRFFPSSLEESLRGLKEDNEFLKPGFPDELIRQWILVKEEEARYVNSVPSPAEYQLYFDL</sequence>
<keyword evidence="7" id="KW-0479">Metal-binding</keyword>
<dbReference type="GO" id="GO:0046872">
    <property type="term" value="F:metal ion binding"/>
    <property type="evidence" value="ECO:0007669"/>
    <property type="project" value="UniProtKB-KW"/>
</dbReference>
<feature type="binding site" evidence="7">
    <location>
        <position position="125"/>
    </location>
    <ligand>
        <name>Mg(2+)</name>
        <dbReference type="ChEBI" id="CHEBI:18420"/>
        <label>1</label>
    </ligand>
</feature>
<evidence type="ECO:0000256" key="1">
    <source>
        <dbReference type="ARBA" id="ARBA00009897"/>
    </source>
</evidence>
<keyword evidence="8" id="KW-0597">Phosphoprotein</keyword>
<dbReference type="Gene3D" id="3.30.590.10">
    <property type="entry name" value="Glutamine synthetase/guanido kinase, catalytic domain"/>
    <property type="match status" value="1"/>
</dbReference>
<feature type="binding site" evidence="7">
    <location>
        <position position="204"/>
    </location>
    <ligand>
        <name>Mg(2+)</name>
        <dbReference type="ChEBI" id="CHEBI:18420"/>
        <label>1</label>
    </ligand>
</feature>
<dbReference type="InterPro" id="IPR008146">
    <property type="entry name" value="Gln_synth_cat_dom"/>
</dbReference>
<dbReference type="Pfam" id="PF00120">
    <property type="entry name" value="Gln-synt_C"/>
    <property type="match status" value="1"/>
</dbReference>
<dbReference type="KEGG" id="kol:Kole_1744"/>
<dbReference type="GO" id="GO:0006542">
    <property type="term" value="P:glutamine biosynthetic process"/>
    <property type="evidence" value="ECO:0007669"/>
    <property type="project" value="InterPro"/>
</dbReference>
<dbReference type="SMART" id="SM01230">
    <property type="entry name" value="Gln-synt_C"/>
    <property type="match status" value="1"/>
</dbReference>
<dbReference type="HOGENOM" id="CLU_017290_1_2_0"/>
<feature type="binding site" evidence="7">
    <location>
        <position position="127"/>
    </location>
    <ligand>
        <name>Mg(2+)</name>
        <dbReference type="ChEBI" id="CHEBI:18420"/>
        <label>1</label>
    </ligand>
</feature>
<dbReference type="GO" id="GO:0019740">
    <property type="term" value="P:nitrogen utilization"/>
    <property type="evidence" value="ECO:0007669"/>
    <property type="project" value="TreeGrafter"/>
</dbReference>
<feature type="binding site" evidence="5">
    <location>
        <position position="321"/>
    </location>
    <ligand>
        <name>L-glutamate</name>
        <dbReference type="ChEBI" id="CHEBI:29985"/>
    </ligand>
</feature>
<dbReference type="Proteomes" id="UP000002382">
    <property type="component" value="Chromosome"/>
</dbReference>
<evidence type="ECO:0000256" key="5">
    <source>
        <dbReference type="PIRSR" id="PIRSR604809-1"/>
    </source>
</evidence>
<dbReference type="InterPro" id="IPR004809">
    <property type="entry name" value="Gln_synth_I"/>
</dbReference>
<dbReference type="GO" id="GO:0005737">
    <property type="term" value="C:cytoplasm"/>
    <property type="evidence" value="ECO:0007669"/>
    <property type="project" value="TreeGrafter"/>
</dbReference>
<evidence type="ECO:0000259" key="11">
    <source>
        <dbReference type="PROSITE" id="PS51986"/>
    </source>
</evidence>
<dbReference type="PANTHER" id="PTHR43407">
    <property type="entry name" value="GLUTAMINE SYNTHETASE"/>
    <property type="match status" value="1"/>
</dbReference>
<organism evidence="13 14">
    <name type="scientific">Kosmotoga olearia (strain ATCC BAA-1733 / DSM 21960 / TBF 19.5.1)</name>
    <dbReference type="NCBI Taxonomy" id="521045"/>
    <lineage>
        <taxon>Bacteria</taxon>
        <taxon>Thermotogati</taxon>
        <taxon>Thermotogota</taxon>
        <taxon>Thermotogae</taxon>
        <taxon>Kosmotogales</taxon>
        <taxon>Kosmotogaceae</taxon>
        <taxon>Kosmotoga</taxon>
    </lineage>
</organism>